<dbReference type="EMBL" id="CAADFR010000046">
    <property type="protein sequence ID" value="VFK39662.1"/>
    <property type="molecule type" value="Genomic_DNA"/>
</dbReference>
<evidence type="ECO:0000313" key="6">
    <source>
        <dbReference type="EMBL" id="VFK80928.1"/>
    </source>
</evidence>
<feature type="domain" description="AAA+ ATPase" evidence="3">
    <location>
        <begin position="154"/>
        <end position="341"/>
    </location>
</feature>
<evidence type="ECO:0000313" key="4">
    <source>
        <dbReference type="EMBL" id="VFK39662.1"/>
    </source>
</evidence>
<evidence type="ECO:0000256" key="1">
    <source>
        <dbReference type="SAM" id="Coils"/>
    </source>
</evidence>
<evidence type="ECO:0000313" key="5">
    <source>
        <dbReference type="EMBL" id="VFK44460.1"/>
    </source>
</evidence>
<dbReference type="Gene3D" id="3.40.50.300">
    <property type="entry name" value="P-loop containing nucleotide triphosphate hydrolases"/>
    <property type="match status" value="1"/>
</dbReference>
<evidence type="ECO:0000259" key="3">
    <source>
        <dbReference type="SMART" id="SM00382"/>
    </source>
</evidence>
<dbReference type="SUPFAM" id="SSF52540">
    <property type="entry name" value="P-loop containing nucleoside triphosphate hydrolases"/>
    <property type="match status" value="1"/>
</dbReference>
<dbReference type="EMBL" id="CAADHB010000180">
    <property type="protein sequence ID" value="VFK80928.1"/>
    <property type="molecule type" value="Genomic_DNA"/>
</dbReference>
<dbReference type="EMBL" id="CAADFU010000038">
    <property type="protein sequence ID" value="VFK44460.1"/>
    <property type="molecule type" value="Genomic_DNA"/>
</dbReference>
<feature type="compositionally biased region" description="Basic and acidic residues" evidence="2">
    <location>
        <begin position="9"/>
        <end position="27"/>
    </location>
</feature>
<protein>
    <submittedName>
        <fullName evidence="4">AAA domain-containing protein</fullName>
    </submittedName>
</protein>
<proteinExistence type="predicted"/>
<organism evidence="4">
    <name type="scientific">Candidatus Kentrum sp. SD</name>
    <dbReference type="NCBI Taxonomy" id="2126332"/>
    <lineage>
        <taxon>Bacteria</taxon>
        <taxon>Pseudomonadati</taxon>
        <taxon>Pseudomonadota</taxon>
        <taxon>Gammaproteobacteria</taxon>
        <taxon>Candidatus Kentrum</taxon>
    </lineage>
</organism>
<reference evidence="4" key="1">
    <citation type="submission" date="2019-02" db="EMBL/GenBank/DDBJ databases">
        <authorList>
            <person name="Gruber-Vodicka R. H."/>
            <person name="Seah K. B. B."/>
        </authorList>
    </citation>
    <scope>NUCLEOTIDE SEQUENCE</scope>
    <source>
        <strain evidence="6">BECK_S127</strain>
        <strain evidence="5">BECK_S1320</strain>
        <strain evidence="4">BECK_S1321</strain>
    </source>
</reference>
<gene>
    <name evidence="6" type="ORF">BECKSD772D_GA0070982_11801</name>
    <name evidence="5" type="ORF">BECKSD772E_GA0070983_10387</name>
    <name evidence="4" type="ORF">BECKSD772F_GA0070984_10467</name>
</gene>
<dbReference type="InterPro" id="IPR003593">
    <property type="entry name" value="AAA+_ATPase"/>
</dbReference>
<feature type="coiled-coil region" evidence="1">
    <location>
        <begin position="52"/>
        <end position="121"/>
    </location>
</feature>
<name>A0A450YDM9_9GAMM</name>
<keyword evidence="1" id="KW-0175">Coiled coil</keyword>
<dbReference type="InterPro" id="IPR027417">
    <property type="entry name" value="P-loop_NTPase"/>
</dbReference>
<dbReference type="AlphaFoldDB" id="A0A450YDM9"/>
<feature type="region of interest" description="Disordered" evidence="2">
    <location>
        <begin position="1"/>
        <end position="27"/>
    </location>
</feature>
<dbReference type="SMART" id="SM00382">
    <property type="entry name" value="AAA"/>
    <property type="match status" value="1"/>
</dbReference>
<evidence type="ECO:0000256" key="2">
    <source>
        <dbReference type="SAM" id="MobiDB-lite"/>
    </source>
</evidence>
<dbReference type="Pfam" id="PF13481">
    <property type="entry name" value="AAA_25"/>
    <property type="match status" value="1"/>
</dbReference>
<sequence>MTDMEEELEKMFDEAVSREKKQEKESSELFSKVFNKDASGEFSIDEGLRDAILAEEKSVEVLEELIEKAKADKKTREEADSTKLRARLLKTLQELLDQKRTNNFDEEIEKYQQEKESSREDKASFQYFDCSQESIKPEDLKGDPVLFKPNFLTAGEIHILAGKAGCGKSYLATQLALSLARGDDLLGMKSTKKGRIAYLSFEDSNARLLQRLVDIGKKKDELIDLKLYTDLSPLIISLGSKIEITKVGKDIVKSIQKQEPDTIIIDTYSQAFLHEDGDNRGSQSVGNWLRKEFKDKTVIITHHVRKAEEWKKLDDITLDAVRGASALVGYSRSVFLLGSIDGQQVFKTLKSNYGEPFPDYQNGMDLEKIIEWAEDKKIFRGFKKREDCFDPETDNNKGMTRAERDFQI</sequence>
<accession>A0A450YDM9</accession>